<dbReference type="PANTHER" id="PTHR37610:SF40">
    <property type="entry name" value="OS01G0909600 PROTEIN"/>
    <property type="match status" value="1"/>
</dbReference>
<dbReference type="Pfam" id="PF03732">
    <property type="entry name" value="Retrotrans_gag"/>
    <property type="match status" value="1"/>
</dbReference>
<feature type="region of interest" description="Disordered" evidence="1">
    <location>
        <begin position="309"/>
        <end position="339"/>
    </location>
</feature>
<proteinExistence type="predicted"/>
<evidence type="ECO:0000259" key="3">
    <source>
        <dbReference type="Pfam" id="PF14244"/>
    </source>
</evidence>
<evidence type="ECO:0000313" key="4">
    <source>
        <dbReference type="Proteomes" id="UP000504610"/>
    </source>
</evidence>
<protein>
    <submittedName>
        <fullName evidence="5">Uncharacterized protein LOC130508462</fullName>
    </submittedName>
</protein>
<evidence type="ECO:0000256" key="1">
    <source>
        <dbReference type="SAM" id="MobiDB-lite"/>
    </source>
</evidence>
<dbReference type="Proteomes" id="UP000504610">
    <property type="component" value="Chromosome 2"/>
</dbReference>
<name>A0A9W3D880_RAPSA</name>
<dbReference type="OrthoDB" id="5544992at2759"/>
<dbReference type="PANTHER" id="PTHR37610">
    <property type="entry name" value="CCHC-TYPE DOMAIN-CONTAINING PROTEIN"/>
    <property type="match status" value="1"/>
</dbReference>
<dbReference type="KEGG" id="rsz:130508462"/>
<reference evidence="4" key="1">
    <citation type="journal article" date="2019" name="Database">
        <title>The radish genome database (RadishGD): an integrated information resource for radish genomics.</title>
        <authorList>
            <person name="Yu H.J."/>
            <person name="Baek S."/>
            <person name="Lee Y.J."/>
            <person name="Cho A."/>
            <person name="Mun J.H."/>
        </authorList>
    </citation>
    <scope>NUCLEOTIDE SEQUENCE [LARGE SCALE GENOMIC DNA]</scope>
    <source>
        <strain evidence="4">cv. WK10039</strain>
    </source>
</reference>
<keyword evidence="4" id="KW-1185">Reference proteome</keyword>
<dbReference type="InterPro" id="IPR029472">
    <property type="entry name" value="Copia-like_N"/>
</dbReference>
<feature type="domain" description="Retrotransposon Copia-like N-terminal" evidence="3">
    <location>
        <begin position="28"/>
        <end position="76"/>
    </location>
</feature>
<dbReference type="InterPro" id="IPR005162">
    <property type="entry name" value="Retrotrans_gag_dom"/>
</dbReference>
<sequence length="420" mass="46675">MAQPHSIPPSSVSSSQITDHYENPYYLHNSDHAGLKLVTDRLTSGADFHSWRRSVRMALNVRNKLGFIDGTIRKPPSTSRDSGSWSRCNDMVATWLMNSVSKNIGQSLLFMSTAESIWNNLMQRFKQDDAPRVFEIEQRLSALTQGSLDVSAYYTELITLWEEYKNYIELPVCTCGRCECNAALLWEQMQQRGRVTKFLMGLNDSYEQTRRHILMLKPIPTIEEAFNMVAQDERQKGIKPALKTDSVALQTTGPSSIPTSPVYMDPSEYIAAYNAYRPRGNRPLCTHCGQLGHTVAKCFKLHGYPPGYKPSPGYQGQSSQPRPSQGYAPRGQMAYPPRSSAPVKTVAQLAADAQPIAVAPSLDVNQLTSSQLQSIIQQLQTRVQVTDNVASCATHSITEQGVMAEQSSAGPYSGLDDWEG</sequence>
<dbReference type="AlphaFoldDB" id="A0A9W3D880"/>
<feature type="compositionally biased region" description="Low complexity" evidence="1">
    <location>
        <begin position="309"/>
        <end position="327"/>
    </location>
</feature>
<dbReference type="GeneID" id="130508462"/>
<dbReference type="Pfam" id="PF14244">
    <property type="entry name" value="Retrotran_gag_3"/>
    <property type="match status" value="1"/>
</dbReference>
<organism evidence="4 5">
    <name type="scientific">Raphanus sativus</name>
    <name type="common">Radish</name>
    <name type="synonym">Raphanus raphanistrum var. sativus</name>
    <dbReference type="NCBI Taxonomy" id="3726"/>
    <lineage>
        <taxon>Eukaryota</taxon>
        <taxon>Viridiplantae</taxon>
        <taxon>Streptophyta</taxon>
        <taxon>Embryophyta</taxon>
        <taxon>Tracheophyta</taxon>
        <taxon>Spermatophyta</taxon>
        <taxon>Magnoliopsida</taxon>
        <taxon>eudicotyledons</taxon>
        <taxon>Gunneridae</taxon>
        <taxon>Pentapetalae</taxon>
        <taxon>rosids</taxon>
        <taxon>malvids</taxon>
        <taxon>Brassicales</taxon>
        <taxon>Brassicaceae</taxon>
        <taxon>Brassiceae</taxon>
        <taxon>Raphanus</taxon>
    </lineage>
</organism>
<dbReference type="RefSeq" id="XP_056859969.1">
    <property type="nucleotide sequence ID" value="XM_057003989.1"/>
</dbReference>
<evidence type="ECO:0000313" key="5">
    <source>
        <dbReference type="RefSeq" id="XP_056859969.1"/>
    </source>
</evidence>
<accession>A0A9W3D880</accession>
<feature type="domain" description="Retrotransposon gag" evidence="2">
    <location>
        <begin position="89"/>
        <end position="166"/>
    </location>
</feature>
<reference evidence="5" key="2">
    <citation type="submission" date="2025-08" db="UniProtKB">
        <authorList>
            <consortium name="RefSeq"/>
        </authorList>
    </citation>
    <scope>IDENTIFICATION</scope>
    <source>
        <tissue evidence="5">Leaf</tissue>
    </source>
</reference>
<gene>
    <name evidence="5" type="primary">LOC130508462</name>
</gene>
<evidence type="ECO:0000259" key="2">
    <source>
        <dbReference type="Pfam" id="PF03732"/>
    </source>
</evidence>